<keyword evidence="5" id="KW-0418">Kinase</keyword>
<evidence type="ECO:0000256" key="1">
    <source>
        <dbReference type="ARBA" id="ARBA00000085"/>
    </source>
</evidence>
<dbReference type="CDD" id="cd00088">
    <property type="entry name" value="HPT"/>
    <property type="match status" value="1"/>
</dbReference>
<dbReference type="PROSITE" id="PS50851">
    <property type="entry name" value="CHEW"/>
    <property type="match status" value="1"/>
</dbReference>
<dbReference type="Gene3D" id="2.30.30.40">
    <property type="entry name" value="SH3 Domains"/>
    <property type="match status" value="1"/>
</dbReference>
<evidence type="ECO:0000259" key="10">
    <source>
        <dbReference type="PROSITE" id="PS50851"/>
    </source>
</evidence>
<feature type="domain" description="Histidine kinase" evidence="9">
    <location>
        <begin position="312"/>
        <end position="523"/>
    </location>
</feature>
<dbReference type="SMART" id="SM00387">
    <property type="entry name" value="HATPase_c"/>
    <property type="match status" value="1"/>
</dbReference>
<feature type="compositionally biased region" description="Pro residues" evidence="8">
    <location>
        <begin position="249"/>
        <end position="260"/>
    </location>
</feature>
<dbReference type="InterPro" id="IPR004358">
    <property type="entry name" value="Sig_transdc_His_kin-like_C"/>
</dbReference>
<evidence type="ECO:0000259" key="11">
    <source>
        <dbReference type="PROSITE" id="PS50894"/>
    </source>
</evidence>
<evidence type="ECO:0000256" key="4">
    <source>
        <dbReference type="ARBA" id="ARBA00022679"/>
    </source>
</evidence>
<dbReference type="InterPro" id="IPR037006">
    <property type="entry name" value="CheA-like_homodim_sf"/>
</dbReference>
<dbReference type="InterPro" id="IPR051315">
    <property type="entry name" value="Bact_Chemotaxis_CheA"/>
</dbReference>
<dbReference type="SMART" id="SM00260">
    <property type="entry name" value="CheW"/>
    <property type="match status" value="1"/>
</dbReference>
<keyword evidence="13" id="KW-1185">Reference proteome</keyword>
<sequence>MDPSFDAELRDDFLVEAGELVERLGEQLVDLESTPQDAELLNAVFRAFHTVKGGAGFLSVEPMVQLCHHAEDLLNAARNGALLIDPPRMDALLEALDLLQAMMAALAAGQSMDMPPADLLARLTPGTAKPAPAPTPKPVAPSPQAGDGTIDDSEFEALLDSLYGTAAPGAVTPEPVAAAPSGSIGDDEFEALLDQLHGGAVPGGQPPAAAAAPATTSGAINDDEFEALLDSIHGTGAPGQVAAASAPAAAPPPAPTPAPAAPAAAPARAAAPAAETTVRVDTHRLDALVNQAGELLLLRNRLLTLASRNGDNTLSSTVDELNRVADDLQNAVLGMRMQPVGRLFQRFPRIVRDLARQLGKDVDLVTEGEGTDLDRSLVEALADPMVHLIRNALDHGLEGPEDRERAGKPRRGTVRLGAAQRGERIVISVSDDGRGMNPDVLRRKAVEKGVIEEAQAARLTENECYELIFRAGFSTAATVSDISGRGVGMDVVKTRITELGGTLQVTSKLGRGSTLELAVPLTLAILRVLMVRVGDRLLALPLSNVDEVFELRPGQDSLLDGRMVASHRGRALVLGDLSGWAGVSGASGRHVVVLHIGHLRLGCLVHEVLGREDVMVKPLGHLFEGVAGVAGATVTGDGRLALVLDLAGLADDSGELLPSMRMTA</sequence>
<dbReference type="SMART" id="SM01231">
    <property type="entry name" value="H-kinase_dim"/>
    <property type="match status" value="1"/>
</dbReference>
<dbReference type="Pfam" id="PF02895">
    <property type="entry name" value="H-kinase_dim"/>
    <property type="match status" value="1"/>
</dbReference>
<dbReference type="InterPro" id="IPR036097">
    <property type="entry name" value="HisK_dim/P_sf"/>
</dbReference>
<feature type="modified residue" description="Phosphohistidine" evidence="7">
    <location>
        <position position="49"/>
    </location>
</feature>
<dbReference type="PRINTS" id="PR00344">
    <property type="entry name" value="BCTRLSENSOR"/>
</dbReference>
<comment type="caution">
    <text evidence="12">The sequence shown here is derived from an EMBL/GenBank/DDBJ whole genome shotgun (WGS) entry which is preliminary data.</text>
</comment>
<evidence type="ECO:0000313" key="13">
    <source>
        <dbReference type="Proteomes" id="UP001204615"/>
    </source>
</evidence>
<dbReference type="Pfam" id="PF02518">
    <property type="entry name" value="HATPase_c"/>
    <property type="match status" value="1"/>
</dbReference>
<dbReference type="Pfam" id="PF01584">
    <property type="entry name" value="CheW"/>
    <property type="match status" value="1"/>
</dbReference>
<dbReference type="InterPro" id="IPR002545">
    <property type="entry name" value="CheW-lke_dom"/>
</dbReference>
<evidence type="ECO:0000256" key="5">
    <source>
        <dbReference type="ARBA" id="ARBA00022777"/>
    </source>
</evidence>
<dbReference type="Gene3D" id="1.10.287.560">
    <property type="entry name" value="Histidine kinase CheA-like, homodimeric domain"/>
    <property type="match status" value="1"/>
</dbReference>
<dbReference type="PANTHER" id="PTHR43395">
    <property type="entry name" value="SENSOR HISTIDINE KINASE CHEA"/>
    <property type="match status" value="1"/>
</dbReference>
<evidence type="ECO:0000256" key="3">
    <source>
        <dbReference type="ARBA" id="ARBA00022553"/>
    </source>
</evidence>
<evidence type="ECO:0000256" key="8">
    <source>
        <dbReference type="SAM" id="MobiDB-lite"/>
    </source>
</evidence>
<feature type="region of interest" description="Disordered" evidence="8">
    <location>
        <begin position="117"/>
        <end position="151"/>
    </location>
</feature>
<dbReference type="InterPro" id="IPR036641">
    <property type="entry name" value="HPT_dom_sf"/>
</dbReference>
<feature type="region of interest" description="Disordered" evidence="8">
    <location>
        <begin position="236"/>
        <end position="264"/>
    </location>
</feature>
<feature type="compositionally biased region" description="Pro residues" evidence="8">
    <location>
        <begin position="131"/>
        <end position="141"/>
    </location>
</feature>
<evidence type="ECO:0000256" key="6">
    <source>
        <dbReference type="ARBA" id="ARBA00023012"/>
    </source>
</evidence>
<gene>
    <name evidence="12" type="ORF">NC595_08835</name>
</gene>
<evidence type="ECO:0000256" key="2">
    <source>
        <dbReference type="ARBA" id="ARBA00012438"/>
    </source>
</evidence>
<name>A0ABT1F9W7_9GAMM</name>
<feature type="region of interest" description="Disordered" evidence="8">
    <location>
        <begin position="197"/>
        <end position="216"/>
    </location>
</feature>
<dbReference type="Pfam" id="PF01627">
    <property type="entry name" value="Hpt"/>
    <property type="match status" value="1"/>
</dbReference>
<dbReference type="InterPro" id="IPR008207">
    <property type="entry name" value="Sig_transdc_His_kin_Hpt_dom"/>
</dbReference>
<evidence type="ECO:0000256" key="7">
    <source>
        <dbReference type="PROSITE-ProRule" id="PRU00110"/>
    </source>
</evidence>
<keyword evidence="3 7" id="KW-0597">Phosphoprotein</keyword>
<comment type="catalytic activity">
    <reaction evidence="1">
        <text>ATP + protein L-histidine = ADP + protein N-phospho-L-histidine.</text>
        <dbReference type="EC" id="2.7.13.3"/>
    </reaction>
</comment>
<keyword evidence="4" id="KW-0808">Transferase</keyword>
<evidence type="ECO:0000259" key="9">
    <source>
        <dbReference type="PROSITE" id="PS50109"/>
    </source>
</evidence>
<dbReference type="SMART" id="SM00073">
    <property type="entry name" value="HPT"/>
    <property type="match status" value="1"/>
</dbReference>
<dbReference type="PANTHER" id="PTHR43395:SF1">
    <property type="entry name" value="CHEMOTAXIS PROTEIN CHEA"/>
    <property type="match status" value="1"/>
</dbReference>
<dbReference type="RefSeq" id="WP_253565990.1">
    <property type="nucleotide sequence ID" value="NZ_JAMZEK010000002.1"/>
</dbReference>
<dbReference type="EC" id="2.7.13.3" evidence="2"/>
<organism evidence="12 13">
    <name type="scientific">Dyella lutea</name>
    <dbReference type="NCBI Taxonomy" id="2950441"/>
    <lineage>
        <taxon>Bacteria</taxon>
        <taxon>Pseudomonadati</taxon>
        <taxon>Pseudomonadota</taxon>
        <taxon>Gammaproteobacteria</taxon>
        <taxon>Lysobacterales</taxon>
        <taxon>Rhodanobacteraceae</taxon>
        <taxon>Dyella</taxon>
    </lineage>
</organism>
<dbReference type="SUPFAM" id="SSF55874">
    <property type="entry name" value="ATPase domain of HSP90 chaperone/DNA topoisomerase II/histidine kinase"/>
    <property type="match status" value="1"/>
</dbReference>
<dbReference type="SUPFAM" id="SSF47226">
    <property type="entry name" value="Histidine-containing phosphotransfer domain, HPT domain"/>
    <property type="match status" value="1"/>
</dbReference>
<dbReference type="SUPFAM" id="SSF50341">
    <property type="entry name" value="CheW-like"/>
    <property type="match status" value="1"/>
</dbReference>
<dbReference type="CDD" id="cd16916">
    <property type="entry name" value="HATPase_CheA-like"/>
    <property type="match status" value="1"/>
</dbReference>
<dbReference type="InterPro" id="IPR004105">
    <property type="entry name" value="CheA-like_dim"/>
</dbReference>
<keyword evidence="6" id="KW-0902">Two-component regulatory system</keyword>
<dbReference type="InterPro" id="IPR036061">
    <property type="entry name" value="CheW-like_dom_sf"/>
</dbReference>
<dbReference type="Gene3D" id="3.30.565.10">
    <property type="entry name" value="Histidine kinase-like ATPase, C-terminal domain"/>
    <property type="match status" value="1"/>
</dbReference>
<dbReference type="PROSITE" id="PS50109">
    <property type="entry name" value="HIS_KIN"/>
    <property type="match status" value="1"/>
</dbReference>
<protein>
    <recommendedName>
        <fullName evidence="2">histidine kinase</fullName>
        <ecNumber evidence="2">2.7.13.3</ecNumber>
    </recommendedName>
</protein>
<dbReference type="Gene3D" id="1.20.120.160">
    <property type="entry name" value="HPT domain"/>
    <property type="match status" value="1"/>
</dbReference>
<dbReference type="InterPro" id="IPR005467">
    <property type="entry name" value="His_kinase_dom"/>
</dbReference>
<accession>A0ABT1F9W7</accession>
<dbReference type="InterPro" id="IPR036890">
    <property type="entry name" value="HATPase_C_sf"/>
</dbReference>
<feature type="domain" description="HPt" evidence="11">
    <location>
        <begin position="2"/>
        <end position="106"/>
    </location>
</feature>
<evidence type="ECO:0000313" key="12">
    <source>
        <dbReference type="EMBL" id="MCP1374166.1"/>
    </source>
</evidence>
<dbReference type="PROSITE" id="PS50894">
    <property type="entry name" value="HPT"/>
    <property type="match status" value="1"/>
</dbReference>
<reference evidence="12 13" key="1">
    <citation type="submission" date="2022-06" db="EMBL/GenBank/DDBJ databases">
        <title>Dyella sp. Sa strain:Sa Genome sequencing.</title>
        <authorList>
            <person name="Park S."/>
        </authorList>
    </citation>
    <scope>NUCLEOTIDE SEQUENCE [LARGE SCALE GENOMIC DNA]</scope>
    <source>
        <strain evidence="12 13">Sa</strain>
    </source>
</reference>
<dbReference type="SUPFAM" id="SSF47384">
    <property type="entry name" value="Homodimeric domain of signal transducing histidine kinase"/>
    <property type="match status" value="1"/>
</dbReference>
<proteinExistence type="predicted"/>
<dbReference type="EMBL" id="JAMZEK010000002">
    <property type="protein sequence ID" value="MCP1374166.1"/>
    <property type="molecule type" value="Genomic_DNA"/>
</dbReference>
<dbReference type="InterPro" id="IPR003594">
    <property type="entry name" value="HATPase_dom"/>
</dbReference>
<feature type="domain" description="CheW-like" evidence="10">
    <location>
        <begin position="525"/>
        <end position="655"/>
    </location>
</feature>
<dbReference type="Proteomes" id="UP001204615">
    <property type="component" value="Unassembled WGS sequence"/>
</dbReference>